<keyword evidence="3" id="KW-1003">Cell membrane</keyword>
<dbReference type="CDD" id="cd06261">
    <property type="entry name" value="TM_PBP2"/>
    <property type="match status" value="1"/>
</dbReference>
<keyword evidence="6 7" id="KW-0472">Membrane</keyword>
<comment type="similarity">
    <text evidence="7">Belongs to the binding-protein-dependent transport system permease family.</text>
</comment>
<reference evidence="9 10" key="1">
    <citation type="submission" date="2018-04" db="EMBL/GenBank/DDBJ databases">
        <title>Subsurface microbial communities from deep shales in Ohio and West Virginia, USA.</title>
        <authorList>
            <person name="Wrighton K."/>
        </authorList>
    </citation>
    <scope>NUCLEOTIDE SEQUENCE [LARGE SCALE GENOMIC DNA]</scope>
    <source>
        <strain evidence="9 10">WC1</strain>
    </source>
</reference>
<dbReference type="AlphaFoldDB" id="A0A2T5RQH0"/>
<comment type="subcellular location">
    <subcellularLocation>
        <location evidence="1 7">Cell membrane</location>
        <topology evidence="1 7">Multi-pass membrane protein</topology>
    </subcellularLocation>
</comment>
<feature type="transmembrane region" description="Helical" evidence="7">
    <location>
        <begin position="107"/>
        <end position="128"/>
    </location>
</feature>
<dbReference type="PANTHER" id="PTHR43744:SF8">
    <property type="entry name" value="SN-GLYCEROL-3-PHOSPHATE TRANSPORT SYSTEM PERMEASE PROTEIN UGPE"/>
    <property type="match status" value="1"/>
</dbReference>
<evidence type="ECO:0000313" key="10">
    <source>
        <dbReference type="Proteomes" id="UP000244089"/>
    </source>
</evidence>
<keyword evidence="4 7" id="KW-0812">Transmembrane</keyword>
<evidence type="ECO:0000313" key="9">
    <source>
        <dbReference type="EMBL" id="PTW02188.1"/>
    </source>
</evidence>
<evidence type="ECO:0000256" key="6">
    <source>
        <dbReference type="ARBA" id="ARBA00023136"/>
    </source>
</evidence>
<dbReference type="Proteomes" id="UP000244089">
    <property type="component" value="Unassembled WGS sequence"/>
</dbReference>
<evidence type="ECO:0000256" key="5">
    <source>
        <dbReference type="ARBA" id="ARBA00022989"/>
    </source>
</evidence>
<keyword evidence="5 7" id="KW-1133">Transmembrane helix</keyword>
<dbReference type="InterPro" id="IPR035906">
    <property type="entry name" value="MetI-like_sf"/>
</dbReference>
<feature type="domain" description="ABC transmembrane type-1" evidence="8">
    <location>
        <begin position="72"/>
        <end position="261"/>
    </location>
</feature>
<evidence type="ECO:0000256" key="7">
    <source>
        <dbReference type="RuleBase" id="RU363032"/>
    </source>
</evidence>
<gene>
    <name evidence="9" type="ORF">C8C76_10343</name>
</gene>
<dbReference type="GO" id="GO:0005886">
    <property type="term" value="C:plasma membrane"/>
    <property type="evidence" value="ECO:0007669"/>
    <property type="project" value="UniProtKB-SubCell"/>
</dbReference>
<dbReference type="Pfam" id="PF00528">
    <property type="entry name" value="BPD_transp_1"/>
    <property type="match status" value="1"/>
</dbReference>
<keyword evidence="2 7" id="KW-0813">Transport</keyword>
<dbReference type="EMBL" id="QAXS01000003">
    <property type="protein sequence ID" value="PTW02188.1"/>
    <property type="molecule type" value="Genomic_DNA"/>
</dbReference>
<protein>
    <submittedName>
        <fullName evidence="9">Carbohydrate ABC transporter membrane protein 2 (CUT1 family)</fullName>
    </submittedName>
</protein>
<dbReference type="PANTHER" id="PTHR43744">
    <property type="entry name" value="ABC TRANSPORTER PERMEASE PROTEIN MG189-RELATED-RELATED"/>
    <property type="match status" value="1"/>
</dbReference>
<evidence type="ECO:0000256" key="4">
    <source>
        <dbReference type="ARBA" id="ARBA00022692"/>
    </source>
</evidence>
<comment type="caution">
    <text evidence="9">The sequence shown here is derived from an EMBL/GenBank/DDBJ whole genome shotgun (WGS) entry which is preliminary data.</text>
</comment>
<dbReference type="RefSeq" id="WP_108138182.1">
    <property type="nucleotide sequence ID" value="NZ_QAXS01000003.1"/>
</dbReference>
<accession>A0A2T5RQH0</accession>
<name>A0A2T5RQH0_9FIRM</name>
<dbReference type="Gene3D" id="1.10.3720.10">
    <property type="entry name" value="MetI-like"/>
    <property type="match status" value="1"/>
</dbReference>
<dbReference type="InterPro" id="IPR000515">
    <property type="entry name" value="MetI-like"/>
</dbReference>
<sequence>MENKTSPTAKVLKYSFSYLLAVLFIFPILWMLFASLKPSGYTVSKIVEWFLPPYSFSNYFEVIDQAPVLKWMLNSFIVSASVTFVVIVFDSLAAFALSVIDFKHKNLVFVLFTIGLMVPTEANVVALFDIVQKLGLINTYPGLILPRIAIPLGIVILKEFFDAIPRDLIDSARIDGCGLFRIYYSIFMPLSKAAIASIGIFTFIQAWNAFLWPFIAIMTKEMFTLPVGVPTFTDAYTPDYSIPMTVNMIASLPAIAAFLLFQKQIIQGIKFTGIKG</sequence>
<evidence type="ECO:0000256" key="2">
    <source>
        <dbReference type="ARBA" id="ARBA00022448"/>
    </source>
</evidence>
<feature type="transmembrane region" description="Helical" evidence="7">
    <location>
        <begin position="140"/>
        <end position="161"/>
    </location>
</feature>
<dbReference type="GO" id="GO:0055085">
    <property type="term" value="P:transmembrane transport"/>
    <property type="evidence" value="ECO:0007669"/>
    <property type="project" value="InterPro"/>
</dbReference>
<feature type="transmembrane region" description="Helical" evidence="7">
    <location>
        <begin position="12"/>
        <end position="33"/>
    </location>
</feature>
<evidence type="ECO:0000259" key="8">
    <source>
        <dbReference type="PROSITE" id="PS50928"/>
    </source>
</evidence>
<dbReference type="PROSITE" id="PS50928">
    <property type="entry name" value="ABC_TM1"/>
    <property type="match status" value="1"/>
</dbReference>
<dbReference type="SUPFAM" id="SSF161098">
    <property type="entry name" value="MetI-like"/>
    <property type="match status" value="1"/>
</dbReference>
<feature type="transmembrane region" description="Helical" evidence="7">
    <location>
        <begin position="240"/>
        <end position="261"/>
    </location>
</feature>
<organism evidence="9 10">
    <name type="scientific">Halanaerobium saccharolyticum</name>
    <dbReference type="NCBI Taxonomy" id="43595"/>
    <lineage>
        <taxon>Bacteria</taxon>
        <taxon>Bacillati</taxon>
        <taxon>Bacillota</taxon>
        <taxon>Clostridia</taxon>
        <taxon>Halanaerobiales</taxon>
        <taxon>Halanaerobiaceae</taxon>
        <taxon>Halanaerobium</taxon>
    </lineage>
</organism>
<dbReference type="OrthoDB" id="9787837at2"/>
<proteinExistence type="inferred from homology"/>
<feature type="transmembrane region" description="Helical" evidence="7">
    <location>
        <begin position="76"/>
        <end position="100"/>
    </location>
</feature>
<feature type="transmembrane region" description="Helical" evidence="7">
    <location>
        <begin position="182"/>
        <end position="204"/>
    </location>
</feature>
<evidence type="ECO:0000256" key="1">
    <source>
        <dbReference type="ARBA" id="ARBA00004651"/>
    </source>
</evidence>
<evidence type="ECO:0000256" key="3">
    <source>
        <dbReference type="ARBA" id="ARBA00022475"/>
    </source>
</evidence>